<dbReference type="GO" id="GO:0033699">
    <property type="term" value="F:DNA 5'-adenosine monophosphate hydrolase activity"/>
    <property type="evidence" value="ECO:0007669"/>
    <property type="project" value="TreeGrafter"/>
</dbReference>
<keyword evidence="4" id="KW-1185">Reference proteome</keyword>
<dbReference type="GO" id="GO:0003725">
    <property type="term" value="F:double-stranded RNA binding"/>
    <property type="evidence" value="ECO:0007669"/>
    <property type="project" value="TreeGrafter"/>
</dbReference>
<proteinExistence type="predicted"/>
<sequence>MSTSTAASIKKANDAITAAEFAGEGAGNHPQPSEDALSHKRPNAFTKLMANAKKPKAVAEDMENKKSTPKTAKTSHDRFRDALGIYIDHPEQNPEGRVVDFDDEFVLINDGYPKSSVHLLLLPRDPAIYFQHPLDALSTNPTFLAKVCARVEKYKHLAARELRRQYGAHSTSDSPYQTALETLMSSDNPPSPDERDALLPPGRDWLKEIIAGVHTHPSMNHMHVHILSREHNSPYMKHKKHYLSFNTSFLVQMEELPLEEGSPRFHPGDWPSWDMKCWRCGKNFKNKMAALLRHMEEEIEEWKRE</sequence>
<dbReference type="SUPFAM" id="SSF54197">
    <property type="entry name" value="HIT-like"/>
    <property type="match status" value="1"/>
</dbReference>
<evidence type="ECO:0000256" key="1">
    <source>
        <dbReference type="SAM" id="MobiDB-lite"/>
    </source>
</evidence>
<dbReference type="GO" id="GO:0003697">
    <property type="term" value="F:single-stranded DNA binding"/>
    <property type="evidence" value="ECO:0007669"/>
    <property type="project" value="TreeGrafter"/>
</dbReference>
<feature type="region of interest" description="Disordered" evidence="1">
    <location>
        <begin position="20"/>
        <end position="43"/>
    </location>
</feature>
<dbReference type="GO" id="GO:0000012">
    <property type="term" value="P:single strand break repair"/>
    <property type="evidence" value="ECO:0007669"/>
    <property type="project" value="TreeGrafter"/>
</dbReference>
<protein>
    <submittedName>
        <fullName evidence="3">HIT-like protein</fullName>
    </submittedName>
</protein>
<gene>
    <name evidence="3" type="ORF">K458DRAFT_308846</name>
</gene>
<accession>A0A6G1IUH2</accession>
<dbReference type="EMBL" id="MU005590">
    <property type="protein sequence ID" value="KAF2681630.1"/>
    <property type="molecule type" value="Genomic_DNA"/>
</dbReference>
<feature type="compositionally biased region" description="Basic and acidic residues" evidence="1">
    <location>
        <begin position="57"/>
        <end position="66"/>
    </location>
</feature>
<dbReference type="Proteomes" id="UP000799291">
    <property type="component" value="Unassembled WGS sequence"/>
</dbReference>
<evidence type="ECO:0000259" key="2">
    <source>
        <dbReference type="Pfam" id="PF16278"/>
    </source>
</evidence>
<organism evidence="3 4">
    <name type="scientific">Lentithecium fluviatile CBS 122367</name>
    <dbReference type="NCBI Taxonomy" id="1168545"/>
    <lineage>
        <taxon>Eukaryota</taxon>
        <taxon>Fungi</taxon>
        <taxon>Dikarya</taxon>
        <taxon>Ascomycota</taxon>
        <taxon>Pezizomycotina</taxon>
        <taxon>Dothideomycetes</taxon>
        <taxon>Pleosporomycetidae</taxon>
        <taxon>Pleosporales</taxon>
        <taxon>Massarineae</taxon>
        <taxon>Lentitheciaceae</taxon>
        <taxon>Lentithecium</taxon>
    </lineage>
</organism>
<reference evidence="3" key="1">
    <citation type="journal article" date="2020" name="Stud. Mycol.">
        <title>101 Dothideomycetes genomes: a test case for predicting lifestyles and emergence of pathogens.</title>
        <authorList>
            <person name="Haridas S."/>
            <person name="Albert R."/>
            <person name="Binder M."/>
            <person name="Bloem J."/>
            <person name="Labutti K."/>
            <person name="Salamov A."/>
            <person name="Andreopoulos B."/>
            <person name="Baker S."/>
            <person name="Barry K."/>
            <person name="Bills G."/>
            <person name="Bluhm B."/>
            <person name="Cannon C."/>
            <person name="Castanera R."/>
            <person name="Culley D."/>
            <person name="Daum C."/>
            <person name="Ezra D."/>
            <person name="Gonzalez J."/>
            <person name="Henrissat B."/>
            <person name="Kuo A."/>
            <person name="Liang C."/>
            <person name="Lipzen A."/>
            <person name="Lutzoni F."/>
            <person name="Magnuson J."/>
            <person name="Mondo S."/>
            <person name="Nolan M."/>
            <person name="Ohm R."/>
            <person name="Pangilinan J."/>
            <person name="Park H.-J."/>
            <person name="Ramirez L."/>
            <person name="Alfaro M."/>
            <person name="Sun H."/>
            <person name="Tritt A."/>
            <person name="Yoshinaga Y."/>
            <person name="Zwiers L.-H."/>
            <person name="Turgeon B."/>
            <person name="Goodwin S."/>
            <person name="Spatafora J."/>
            <person name="Crous P."/>
            <person name="Grigoriev I."/>
        </authorList>
    </citation>
    <scope>NUCLEOTIDE SEQUENCE</scope>
    <source>
        <strain evidence="3">CBS 122367</strain>
    </source>
</reference>
<name>A0A6G1IUH2_9PLEO</name>
<dbReference type="InterPro" id="IPR036265">
    <property type="entry name" value="HIT-like_sf"/>
</dbReference>
<dbReference type="GO" id="GO:1990165">
    <property type="term" value="F:single-strand break-containing DNA binding"/>
    <property type="evidence" value="ECO:0007669"/>
    <property type="project" value="TreeGrafter"/>
</dbReference>
<dbReference type="AlphaFoldDB" id="A0A6G1IUH2"/>
<evidence type="ECO:0000313" key="3">
    <source>
        <dbReference type="EMBL" id="KAF2681630.1"/>
    </source>
</evidence>
<dbReference type="InterPro" id="IPR032566">
    <property type="entry name" value="Znf-C2HE"/>
</dbReference>
<dbReference type="Gene3D" id="3.30.428.10">
    <property type="entry name" value="HIT-like"/>
    <property type="match status" value="1"/>
</dbReference>
<dbReference type="PANTHER" id="PTHR12486">
    <property type="entry name" value="APRATAXIN-RELATED"/>
    <property type="match status" value="1"/>
</dbReference>
<dbReference type="OrthoDB" id="3512845at2759"/>
<dbReference type="GO" id="GO:0005634">
    <property type="term" value="C:nucleus"/>
    <property type="evidence" value="ECO:0007669"/>
    <property type="project" value="TreeGrafter"/>
</dbReference>
<feature type="region of interest" description="Disordered" evidence="1">
    <location>
        <begin position="55"/>
        <end position="75"/>
    </location>
</feature>
<feature type="domain" description="Aprataxin C2HE/C2H2/C2HC zinc finger" evidence="2">
    <location>
        <begin position="246"/>
        <end position="301"/>
    </location>
</feature>
<dbReference type="Pfam" id="PF11969">
    <property type="entry name" value="DcpS_C"/>
    <property type="match status" value="1"/>
</dbReference>
<dbReference type="Pfam" id="PF16278">
    <property type="entry name" value="zf-C2HE"/>
    <property type="match status" value="1"/>
</dbReference>
<evidence type="ECO:0000313" key="4">
    <source>
        <dbReference type="Proteomes" id="UP000799291"/>
    </source>
</evidence>
<dbReference type="PANTHER" id="PTHR12486:SF4">
    <property type="entry name" value="APRATAXIN"/>
    <property type="match status" value="1"/>
</dbReference>
<dbReference type="GO" id="GO:0030983">
    <property type="term" value="F:mismatched DNA binding"/>
    <property type="evidence" value="ECO:0007669"/>
    <property type="project" value="TreeGrafter"/>
</dbReference>